<evidence type="ECO:0000313" key="1">
    <source>
        <dbReference type="EMBL" id="BDT04935.1"/>
    </source>
</evidence>
<dbReference type="Proteomes" id="UP001163387">
    <property type="component" value="Chromosome"/>
</dbReference>
<name>A0ABM8BYJ2_9MOLU</name>
<proteinExistence type="predicted"/>
<sequence length="54" mass="6581">MQKCDCYYVKRNNGLNENDFDEKKFNNIKIWKEYNGLLGIEYIVYESKCNFCKL</sequence>
<gene>
    <name evidence="1" type="ORF">SHM_25810</name>
</gene>
<dbReference type="RefSeq" id="WP_281748543.1">
    <property type="nucleotide sequence ID" value="NZ_AP026933.1"/>
</dbReference>
<reference evidence="1 2" key="1">
    <citation type="journal article" date="2022" name="Front. Microbiol.">
        <title>Male-killing mechanisms vary between Spiroplasma species.</title>
        <authorList>
            <person name="Arai H."/>
            <person name="Inoue M."/>
            <person name="Kageyama D."/>
        </authorList>
    </citation>
    <scope>NUCLEOTIDE SEQUENCE [LARGE SCALE GENOMIC DNA]</scope>
    <source>
        <strain evidence="2">sHm</strain>
    </source>
</reference>
<protein>
    <submittedName>
        <fullName evidence="1">Uncharacterized protein</fullName>
    </submittedName>
</protein>
<keyword evidence="2" id="KW-1185">Reference proteome</keyword>
<organism evidence="1 2">
    <name type="scientific">Spiroplasma ixodetis</name>
    <dbReference type="NCBI Taxonomy" id="2141"/>
    <lineage>
        <taxon>Bacteria</taxon>
        <taxon>Bacillati</taxon>
        <taxon>Mycoplasmatota</taxon>
        <taxon>Mollicutes</taxon>
        <taxon>Entomoplasmatales</taxon>
        <taxon>Spiroplasmataceae</taxon>
        <taxon>Spiroplasma</taxon>
    </lineage>
</organism>
<accession>A0ABM8BYJ2</accession>
<dbReference type="EMBL" id="AP026933">
    <property type="protein sequence ID" value="BDT04935.1"/>
    <property type="molecule type" value="Genomic_DNA"/>
</dbReference>
<evidence type="ECO:0000313" key="2">
    <source>
        <dbReference type="Proteomes" id="UP001163387"/>
    </source>
</evidence>